<evidence type="ECO:0000256" key="4">
    <source>
        <dbReference type="PROSITE-ProRule" id="PRU01161"/>
    </source>
</evidence>
<feature type="non-terminal residue" evidence="7">
    <location>
        <position position="1"/>
    </location>
</feature>
<dbReference type="GO" id="GO:0016020">
    <property type="term" value="C:membrane"/>
    <property type="evidence" value="ECO:0007669"/>
    <property type="project" value="TreeGrafter"/>
</dbReference>
<evidence type="ECO:0000313" key="7">
    <source>
        <dbReference type="EMBL" id="KAK4194079.1"/>
    </source>
</evidence>
<dbReference type="GO" id="GO:0046486">
    <property type="term" value="P:glycerolipid metabolic process"/>
    <property type="evidence" value="ECO:0007669"/>
    <property type="project" value="UniProtKB-ARBA"/>
</dbReference>
<proteinExistence type="predicted"/>
<keyword evidence="1" id="KW-0378">Hydrolase</keyword>
<comment type="caution">
    <text evidence="4">Lacks conserved residue(s) required for the propagation of feature annotation.</text>
</comment>
<name>A0AAN7APA1_9PEZI</name>
<dbReference type="EMBL" id="MU864105">
    <property type="protein sequence ID" value="KAK4194079.1"/>
    <property type="molecule type" value="Genomic_DNA"/>
</dbReference>
<dbReference type="PROSITE" id="PS51635">
    <property type="entry name" value="PNPLA"/>
    <property type="match status" value="1"/>
</dbReference>
<protein>
    <recommendedName>
        <fullName evidence="6">PNPLA domain-containing protein</fullName>
    </recommendedName>
</protein>
<dbReference type="InterPro" id="IPR002641">
    <property type="entry name" value="PNPLA_dom"/>
</dbReference>
<feature type="domain" description="PNPLA" evidence="6">
    <location>
        <begin position="1"/>
        <end position="83"/>
    </location>
</feature>
<dbReference type="PANTHER" id="PTHR24185:SF1">
    <property type="entry name" value="CALCIUM-INDEPENDENT PHOSPHOLIPASE A2-GAMMA"/>
    <property type="match status" value="1"/>
</dbReference>
<accession>A0AAN7APA1</accession>
<feature type="region of interest" description="Disordered" evidence="5">
    <location>
        <begin position="225"/>
        <end position="247"/>
    </location>
</feature>
<evidence type="ECO:0000313" key="8">
    <source>
        <dbReference type="Proteomes" id="UP001303160"/>
    </source>
</evidence>
<evidence type="ECO:0000259" key="6">
    <source>
        <dbReference type="PROSITE" id="PS51635"/>
    </source>
</evidence>
<sequence>KRGKSYKAMLLANYNVTGQEREQQKLDYEVVHSTPPEKEMKVWEAVLATSAAPRYFKPYIQPATGKSFIDGGLYYNCPALIVHQERQILWKDVRYRQPDIVLSIGTGMGREPEDAQATDRVVPPTISSWGDIINAFLGMVHNQLDTERAWADYYTRVAMTNSDEDRQRHIRLNVQFDGVRPGLDKVDQLGLLEDTARVSASADPKIRDAADRLVASSFYYEREGPVTKGRSSTGKPTTLPFTQHIKM</sequence>
<keyword evidence="2" id="KW-0442">Lipid degradation</keyword>
<reference evidence="7" key="1">
    <citation type="journal article" date="2023" name="Mol. Phylogenet. Evol.">
        <title>Genome-scale phylogeny and comparative genomics of the fungal order Sordariales.</title>
        <authorList>
            <person name="Hensen N."/>
            <person name="Bonometti L."/>
            <person name="Westerberg I."/>
            <person name="Brannstrom I.O."/>
            <person name="Guillou S."/>
            <person name="Cros-Aarteil S."/>
            <person name="Calhoun S."/>
            <person name="Haridas S."/>
            <person name="Kuo A."/>
            <person name="Mondo S."/>
            <person name="Pangilinan J."/>
            <person name="Riley R."/>
            <person name="LaButti K."/>
            <person name="Andreopoulos B."/>
            <person name="Lipzen A."/>
            <person name="Chen C."/>
            <person name="Yan M."/>
            <person name="Daum C."/>
            <person name="Ng V."/>
            <person name="Clum A."/>
            <person name="Steindorff A."/>
            <person name="Ohm R.A."/>
            <person name="Martin F."/>
            <person name="Silar P."/>
            <person name="Natvig D.O."/>
            <person name="Lalanne C."/>
            <person name="Gautier V."/>
            <person name="Ament-Velasquez S.L."/>
            <person name="Kruys A."/>
            <person name="Hutchinson M.I."/>
            <person name="Powell A.J."/>
            <person name="Barry K."/>
            <person name="Miller A.N."/>
            <person name="Grigoriev I.V."/>
            <person name="Debuchy R."/>
            <person name="Gladieux P."/>
            <person name="Hiltunen Thoren M."/>
            <person name="Johannesson H."/>
        </authorList>
    </citation>
    <scope>NUCLEOTIDE SEQUENCE</scope>
    <source>
        <strain evidence="7">CBS 315.58</strain>
    </source>
</reference>
<dbReference type="Proteomes" id="UP001303160">
    <property type="component" value="Unassembled WGS sequence"/>
</dbReference>
<feature type="short sequence motif" description="DGA/G" evidence="4">
    <location>
        <begin position="70"/>
        <end position="72"/>
    </location>
</feature>
<evidence type="ECO:0000256" key="5">
    <source>
        <dbReference type="SAM" id="MobiDB-lite"/>
    </source>
</evidence>
<keyword evidence="8" id="KW-1185">Reference proteome</keyword>
<dbReference type="GO" id="GO:0016042">
    <property type="term" value="P:lipid catabolic process"/>
    <property type="evidence" value="ECO:0007669"/>
    <property type="project" value="UniProtKB-KW"/>
</dbReference>
<dbReference type="SUPFAM" id="SSF52151">
    <property type="entry name" value="FabD/lysophospholipase-like"/>
    <property type="match status" value="1"/>
</dbReference>
<comment type="caution">
    <text evidence="7">The sequence shown here is derived from an EMBL/GenBank/DDBJ whole genome shotgun (WGS) entry which is preliminary data.</text>
</comment>
<dbReference type="Gene3D" id="3.40.1090.10">
    <property type="entry name" value="Cytosolic phospholipase A2 catalytic domain"/>
    <property type="match status" value="1"/>
</dbReference>
<evidence type="ECO:0000256" key="2">
    <source>
        <dbReference type="ARBA" id="ARBA00022963"/>
    </source>
</evidence>
<evidence type="ECO:0000256" key="3">
    <source>
        <dbReference type="ARBA" id="ARBA00023098"/>
    </source>
</evidence>
<reference evidence="7" key="2">
    <citation type="submission" date="2023-05" db="EMBL/GenBank/DDBJ databases">
        <authorList>
            <consortium name="Lawrence Berkeley National Laboratory"/>
            <person name="Steindorff A."/>
            <person name="Hensen N."/>
            <person name="Bonometti L."/>
            <person name="Westerberg I."/>
            <person name="Brannstrom I.O."/>
            <person name="Guillou S."/>
            <person name="Cros-Aarteil S."/>
            <person name="Calhoun S."/>
            <person name="Haridas S."/>
            <person name="Kuo A."/>
            <person name="Mondo S."/>
            <person name="Pangilinan J."/>
            <person name="Riley R."/>
            <person name="Labutti K."/>
            <person name="Andreopoulos B."/>
            <person name="Lipzen A."/>
            <person name="Chen C."/>
            <person name="Yanf M."/>
            <person name="Daum C."/>
            <person name="Ng V."/>
            <person name="Clum A."/>
            <person name="Ohm R."/>
            <person name="Martin F."/>
            <person name="Silar P."/>
            <person name="Natvig D."/>
            <person name="Lalanne C."/>
            <person name="Gautier V."/>
            <person name="Ament-Velasquez S.L."/>
            <person name="Kruys A."/>
            <person name="Hutchinson M.I."/>
            <person name="Powell A.J."/>
            <person name="Barry K."/>
            <person name="Miller A.N."/>
            <person name="Grigoriev I.V."/>
            <person name="Debuchy R."/>
            <person name="Gladieux P."/>
            <person name="Thoren M.H."/>
            <person name="Johannesson H."/>
        </authorList>
    </citation>
    <scope>NUCLEOTIDE SEQUENCE</scope>
    <source>
        <strain evidence="7">CBS 315.58</strain>
    </source>
</reference>
<feature type="compositionally biased region" description="Polar residues" evidence="5">
    <location>
        <begin position="229"/>
        <end position="241"/>
    </location>
</feature>
<dbReference type="AlphaFoldDB" id="A0AAN7APA1"/>
<evidence type="ECO:0000256" key="1">
    <source>
        <dbReference type="ARBA" id="ARBA00022801"/>
    </source>
</evidence>
<keyword evidence="3" id="KW-0443">Lipid metabolism</keyword>
<organism evidence="7 8">
    <name type="scientific">Triangularia verruculosa</name>
    <dbReference type="NCBI Taxonomy" id="2587418"/>
    <lineage>
        <taxon>Eukaryota</taxon>
        <taxon>Fungi</taxon>
        <taxon>Dikarya</taxon>
        <taxon>Ascomycota</taxon>
        <taxon>Pezizomycotina</taxon>
        <taxon>Sordariomycetes</taxon>
        <taxon>Sordariomycetidae</taxon>
        <taxon>Sordariales</taxon>
        <taxon>Podosporaceae</taxon>
        <taxon>Triangularia</taxon>
    </lineage>
</organism>
<dbReference type="PANTHER" id="PTHR24185">
    <property type="entry name" value="CALCIUM-INDEPENDENT PHOSPHOLIPASE A2-GAMMA"/>
    <property type="match status" value="1"/>
</dbReference>
<dbReference type="GO" id="GO:0019369">
    <property type="term" value="P:arachidonate metabolic process"/>
    <property type="evidence" value="ECO:0007669"/>
    <property type="project" value="TreeGrafter"/>
</dbReference>
<dbReference type="GO" id="GO:0047499">
    <property type="term" value="F:calcium-independent phospholipase A2 activity"/>
    <property type="evidence" value="ECO:0007669"/>
    <property type="project" value="TreeGrafter"/>
</dbReference>
<dbReference type="Pfam" id="PF01734">
    <property type="entry name" value="Patatin"/>
    <property type="match status" value="1"/>
</dbReference>
<dbReference type="InterPro" id="IPR016035">
    <property type="entry name" value="Acyl_Trfase/lysoPLipase"/>
</dbReference>
<gene>
    <name evidence="7" type="ORF">QBC40DRAFT_189012</name>
</gene>